<dbReference type="OrthoDB" id="4016002at2759"/>
<protein>
    <submittedName>
        <fullName evidence="1">Uncharacterized protein</fullName>
    </submittedName>
</protein>
<proteinExistence type="predicted"/>
<dbReference type="Proteomes" id="UP000094385">
    <property type="component" value="Unassembled WGS sequence"/>
</dbReference>
<name>A0A1E3Q1G8_LIPST</name>
<keyword evidence="2" id="KW-1185">Reference proteome</keyword>
<reference evidence="1 2" key="1">
    <citation type="journal article" date="2016" name="Proc. Natl. Acad. Sci. U.S.A.">
        <title>Comparative genomics of biotechnologically important yeasts.</title>
        <authorList>
            <person name="Riley R."/>
            <person name="Haridas S."/>
            <person name="Wolfe K.H."/>
            <person name="Lopes M.R."/>
            <person name="Hittinger C.T."/>
            <person name="Goeker M."/>
            <person name="Salamov A.A."/>
            <person name="Wisecaver J.H."/>
            <person name="Long T.M."/>
            <person name="Calvey C.H."/>
            <person name="Aerts A.L."/>
            <person name="Barry K.W."/>
            <person name="Choi C."/>
            <person name="Clum A."/>
            <person name="Coughlan A.Y."/>
            <person name="Deshpande S."/>
            <person name="Douglass A.P."/>
            <person name="Hanson S.J."/>
            <person name="Klenk H.-P."/>
            <person name="LaButti K.M."/>
            <person name="Lapidus A."/>
            <person name="Lindquist E.A."/>
            <person name="Lipzen A.M."/>
            <person name="Meier-Kolthoff J.P."/>
            <person name="Ohm R.A."/>
            <person name="Otillar R.P."/>
            <person name="Pangilinan J.L."/>
            <person name="Peng Y."/>
            <person name="Rokas A."/>
            <person name="Rosa C.A."/>
            <person name="Scheuner C."/>
            <person name="Sibirny A.A."/>
            <person name="Slot J.C."/>
            <person name="Stielow J.B."/>
            <person name="Sun H."/>
            <person name="Kurtzman C.P."/>
            <person name="Blackwell M."/>
            <person name="Grigoriev I.V."/>
            <person name="Jeffries T.W."/>
        </authorList>
    </citation>
    <scope>NUCLEOTIDE SEQUENCE [LARGE SCALE GENOMIC DNA]</scope>
    <source>
        <strain evidence="1 2">NRRL Y-11557</strain>
    </source>
</reference>
<dbReference type="EMBL" id="KV454297">
    <property type="protein sequence ID" value="ODQ71545.1"/>
    <property type="molecule type" value="Genomic_DNA"/>
</dbReference>
<sequence>MMNNSANQTAISALRSCLPPENIVIQSENSLLSSVSDAFLCTAALSLATYLYITKFRNSKPDQITNSTTTCSESPAPAVPFAQPTIDEDQVRAIALASSAATAELSNALLKQLQAGLQSNNREIELLKGKILEVAQTAKSDCRNLQGRLNRGGDVRRELEKLKEATGRLWQCVYQLCEDLHLNGVDRKLCVARFFGYLI</sequence>
<accession>A0A1E3Q1G8</accession>
<gene>
    <name evidence="1" type="ORF">LIPSTDRAFT_325395</name>
</gene>
<evidence type="ECO:0000313" key="1">
    <source>
        <dbReference type="EMBL" id="ODQ71545.1"/>
    </source>
</evidence>
<organism evidence="1 2">
    <name type="scientific">Lipomyces starkeyi NRRL Y-11557</name>
    <dbReference type="NCBI Taxonomy" id="675824"/>
    <lineage>
        <taxon>Eukaryota</taxon>
        <taxon>Fungi</taxon>
        <taxon>Dikarya</taxon>
        <taxon>Ascomycota</taxon>
        <taxon>Saccharomycotina</taxon>
        <taxon>Lipomycetes</taxon>
        <taxon>Lipomycetales</taxon>
        <taxon>Lipomycetaceae</taxon>
        <taxon>Lipomyces</taxon>
    </lineage>
</organism>
<dbReference type="AlphaFoldDB" id="A0A1E3Q1G8"/>
<evidence type="ECO:0000313" key="2">
    <source>
        <dbReference type="Proteomes" id="UP000094385"/>
    </source>
</evidence>